<keyword evidence="2" id="KW-1133">Transmembrane helix</keyword>
<dbReference type="Gene3D" id="3.30.10.20">
    <property type="match status" value="4"/>
</dbReference>
<feature type="transmembrane region" description="Helical" evidence="2">
    <location>
        <begin position="466"/>
        <end position="488"/>
    </location>
</feature>
<dbReference type="AlphaFoldDB" id="A0A4R0IRW8"/>
<organism evidence="4 5">
    <name type="scientific">Kribbella speibonae</name>
    <dbReference type="NCBI Taxonomy" id="1572660"/>
    <lineage>
        <taxon>Bacteria</taxon>
        <taxon>Bacillati</taxon>
        <taxon>Actinomycetota</taxon>
        <taxon>Actinomycetes</taxon>
        <taxon>Propionibacteriales</taxon>
        <taxon>Kribbellaceae</taxon>
        <taxon>Kribbella</taxon>
    </lineage>
</organism>
<evidence type="ECO:0000313" key="5">
    <source>
        <dbReference type="Proteomes" id="UP000294225"/>
    </source>
</evidence>
<dbReference type="Proteomes" id="UP000294225">
    <property type="component" value="Unassembled WGS sequence"/>
</dbReference>
<dbReference type="Pfam" id="PF03793">
    <property type="entry name" value="PASTA"/>
    <property type="match status" value="3"/>
</dbReference>
<dbReference type="InterPro" id="IPR005543">
    <property type="entry name" value="PASTA_dom"/>
</dbReference>
<feature type="domain" description="PASTA" evidence="3">
    <location>
        <begin position="323"/>
        <end position="392"/>
    </location>
</feature>
<accession>A0A4R0IRW8</accession>
<evidence type="ECO:0000256" key="1">
    <source>
        <dbReference type="SAM" id="MobiDB-lite"/>
    </source>
</evidence>
<feature type="transmembrane region" description="Helical" evidence="2">
    <location>
        <begin position="76"/>
        <end position="98"/>
    </location>
</feature>
<sequence>MPVAAQQVRRAAHGVGTCREVRLERRVPITHLISPSRYRVRHASESEVGCIHVKGIGYQPGGRPGQTSVSTYRAKYLIAAAALAAATLLSGGITAAGVSQATCTDDWALTPSDPAPAVRGQSLAMAAATLQAAGYNCTVANVKTAGVDEQAVVVAAQQTRTESDPDGGISLVALSLGVVMPDLTRKTLRVAEETVTQLGLLVRTSPSDAAADWTVRQQRPGAGGYVVFGRAVTVILAEPVQPDLVPVPNLIEHTETDAAAMVKAAGLVYAQRILKDGKRPGRVVSQQPQPGELVDRGTKVTADIRRAPITTPTTTPTTTPPPTPPPVVVRTVVPDVVGRLESTAQQAIGAARLKFRSRVVRPGNAPGIVLNQSPRAGTEADVGTVVTVDVTRAPKPKLVPVPDLLDRSEPEARGAIEDVELILELIRGSDASGGERHVVSQQPRAGELVPTGTTVTVRLAADEWTWPSWLVPLLLVTAAVAVGAAGAFQHRRGPKPRIDPMPQVRAEGRLTPGASRIHESGPAHRIRVEARLDRGRQYLQEKTDEHQ</sequence>
<gene>
    <name evidence="4" type="ORF">E0H92_24130</name>
</gene>
<keyword evidence="2" id="KW-0812">Transmembrane</keyword>
<dbReference type="EMBL" id="SJKC01000003">
    <property type="protein sequence ID" value="TCC35797.1"/>
    <property type="molecule type" value="Genomic_DNA"/>
</dbReference>
<feature type="domain" description="PASTA" evidence="3">
    <location>
        <begin position="241"/>
        <end position="306"/>
    </location>
</feature>
<evidence type="ECO:0000259" key="3">
    <source>
        <dbReference type="PROSITE" id="PS51178"/>
    </source>
</evidence>
<evidence type="ECO:0000256" key="2">
    <source>
        <dbReference type="SAM" id="Phobius"/>
    </source>
</evidence>
<name>A0A4R0IRW8_9ACTN</name>
<keyword evidence="2" id="KW-0472">Membrane</keyword>
<feature type="domain" description="PASTA" evidence="3">
    <location>
        <begin position="395"/>
        <end position="461"/>
    </location>
</feature>
<dbReference type="SMART" id="SM00740">
    <property type="entry name" value="PASTA"/>
    <property type="match status" value="4"/>
</dbReference>
<evidence type="ECO:0000313" key="4">
    <source>
        <dbReference type="EMBL" id="TCC35797.1"/>
    </source>
</evidence>
<feature type="compositionally biased region" description="Low complexity" evidence="1">
    <location>
        <begin position="308"/>
        <end position="317"/>
    </location>
</feature>
<feature type="compositionally biased region" description="Pro residues" evidence="1">
    <location>
        <begin position="318"/>
        <end position="327"/>
    </location>
</feature>
<dbReference type="PROSITE" id="PS51178">
    <property type="entry name" value="PASTA"/>
    <property type="match status" value="4"/>
</dbReference>
<feature type="region of interest" description="Disordered" evidence="1">
    <location>
        <begin position="308"/>
        <end position="328"/>
    </location>
</feature>
<proteinExistence type="predicted"/>
<comment type="caution">
    <text evidence="4">The sequence shown here is derived from an EMBL/GenBank/DDBJ whole genome shotgun (WGS) entry which is preliminary data.</text>
</comment>
<feature type="domain" description="PASTA" evidence="3">
    <location>
        <begin position="177"/>
        <end position="238"/>
    </location>
</feature>
<dbReference type="CDD" id="cd06577">
    <property type="entry name" value="PASTA_pknB"/>
    <property type="match status" value="3"/>
</dbReference>
<protein>
    <submittedName>
        <fullName evidence="4">PASTA domain-containing protein</fullName>
    </submittedName>
</protein>
<reference evidence="4 5" key="1">
    <citation type="submission" date="2019-02" db="EMBL/GenBank/DDBJ databases">
        <title>Kribbella capetownensis sp. nov. and Kribbella speibonae sp. nov., isolated from soil.</title>
        <authorList>
            <person name="Curtis S.M."/>
            <person name="Norton I."/>
            <person name="Everest G.J."/>
            <person name="Meyers P.R."/>
        </authorList>
    </citation>
    <scope>NUCLEOTIDE SEQUENCE [LARGE SCALE GENOMIC DNA]</scope>
    <source>
        <strain evidence="4 5">YM55</strain>
    </source>
</reference>